<name>A0AA36MHL9_CYLNA</name>
<organism evidence="3 4">
    <name type="scientific">Cylicocyclus nassatus</name>
    <name type="common">Nematode worm</name>
    <dbReference type="NCBI Taxonomy" id="53992"/>
    <lineage>
        <taxon>Eukaryota</taxon>
        <taxon>Metazoa</taxon>
        <taxon>Ecdysozoa</taxon>
        <taxon>Nematoda</taxon>
        <taxon>Chromadorea</taxon>
        <taxon>Rhabditida</taxon>
        <taxon>Rhabditina</taxon>
        <taxon>Rhabditomorpha</taxon>
        <taxon>Strongyloidea</taxon>
        <taxon>Strongylidae</taxon>
        <taxon>Cylicocyclus</taxon>
    </lineage>
</organism>
<keyword evidence="2" id="KW-0732">Signal</keyword>
<proteinExistence type="predicted"/>
<keyword evidence="1" id="KW-1133">Transmembrane helix</keyword>
<dbReference type="AlphaFoldDB" id="A0AA36MHL9"/>
<comment type="caution">
    <text evidence="3">The sequence shown here is derived from an EMBL/GenBank/DDBJ whole genome shotgun (WGS) entry which is preliminary data.</text>
</comment>
<keyword evidence="1" id="KW-0472">Membrane</keyword>
<reference evidence="3" key="1">
    <citation type="submission" date="2023-07" db="EMBL/GenBank/DDBJ databases">
        <authorList>
            <consortium name="CYATHOMIX"/>
        </authorList>
    </citation>
    <scope>NUCLEOTIDE SEQUENCE</scope>
    <source>
        <strain evidence="3">N/A</strain>
    </source>
</reference>
<evidence type="ECO:0000256" key="1">
    <source>
        <dbReference type="SAM" id="Phobius"/>
    </source>
</evidence>
<keyword evidence="4" id="KW-1185">Reference proteome</keyword>
<keyword evidence="1" id="KW-0812">Transmembrane</keyword>
<sequence length="118" mass="12964">MKVLAALIVLLACATYFVSAAAVREKRQYGPYPGRGPYPYYPRYPRPYGTPTTSSTMKLLAALLVIIACLASFISAKPVREKRQWGPPPFRGPYGRPFGPRGFGGPPTVIQKTTVFRG</sequence>
<evidence type="ECO:0000313" key="4">
    <source>
        <dbReference type="Proteomes" id="UP001176961"/>
    </source>
</evidence>
<accession>A0AA36MHL9</accession>
<feature type="transmembrane region" description="Helical" evidence="1">
    <location>
        <begin position="59"/>
        <end position="76"/>
    </location>
</feature>
<dbReference type="Proteomes" id="UP001176961">
    <property type="component" value="Unassembled WGS sequence"/>
</dbReference>
<feature type="signal peptide" evidence="2">
    <location>
        <begin position="1"/>
        <end position="20"/>
    </location>
</feature>
<evidence type="ECO:0000256" key="2">
    <source>
        <dbReference type="SAM" id="SignalP"/>
    </source>
</evidence>
<protein>
    <submittedName>
        <fullName evidence="3">Uncharacterized protein</fullName>
    </submittedName>
</protein>
<dbReference type="EMBL" id="CATQJL010000326">
    <property type="protein sequence ID" value="CAJ0609487.1"/>
    <property type="molecule type" value="Genomic_DNA"/>
</dbReference>
<gene>
    <name evidence="3" type="ORF">CYNAS_LOCUS21470</name>
</gene>
<feature type="chain" id="PRO_5041352400" evidence="2">
    <location>
        <begin position="21"/>
        <end position="118"/>
    </location>
</feature>
<evidence type="ECO:0000313" key="3">
    <source>
        <dbReference type="EMBL" id="CAJ0609487.1"/>
    </source>
</evidence>